<protein>
    <recommendedName>
        <fullName evidence="4">SMP domain-containing protein</fullName>
    </recommendedName>
</protein>
<evidence type="ECO:0000256" key="1">
    <source>
        <dbReference type="SAM" id="MobiDB-lite"/>
    </source>
</evidence>
<keyword evidence="3" id="KW-1185">Reference proteome</keyword>
<dbReference type="EMBL" id="KN840567">
    <property type="protein sequence ID" value="KIP04638.1"/>
    <property type="molecule type" value="Genomic_DNA"/>
</dbReference>
<dbReference type="Proteomes" id="UP000053257">
    <property type="component" value="Unassembled WGS sequence"/>
</dbReference>
<feature type="compositionally biased region" description="Low complexity" evidence="1">
    <location>
        <begin position="1"/>
        <end position="22"/>
    </location>
</feature>
<sequence length="72" mass="6738">MPAKGTTTTRATGGAARPTPTTSADAARIQSTQAKAGGDTTKGSFPARAQAGAARNAAGGAPAAKGAKGKAA</sequence>
<evidence type="ECO:0008006" key="4">
    <source>
        <dbReference type="Google" id="ProtNLM"/>
    </source>
</evidence>
<feature type="region of interest" description="Disordered" evidence="1">
    <location>
        <begin position="1"/>
        <end position="72"/>
    </location>
</feature>
<evidence type="ECO:0000313" key="3">
    <source>
        <dbReference type="Proteomes" id="UP000053257"/>
    </source>
</evidence>
<organism evidence="2 3">
    <name type="scientific">Phlebiopsis gigantea (strain 11061_1 CR5-6)</name>
    <name type="common">White-rot fungus</name>
    <name type="synonym">Peniophora gigantea</name>
    <dbReference type="NCBI Taxonomy" id="745531"/>
    <lineage>
        <taxon>Eukaryota</taxon>
        <taxon>Fungi</taxon>
        <taxon>Dikarya</taxon>
        <taxon>Basidiomycota</taxon>
        <taxon>Agaricomycotina</taxon>
        <taxon>Agaricomycetes</taxon>
        <taxon>Polyporales</taxon>
        <taxon>Phanerochaetaceae</taxon>
        <taxon>Phlebiopsis</taxon>
    </lineage>
</organism>
<reference evidence="2 3" key="1">
    <citation type="journal article" date="2014" name="PLoS Genet.">
        <title>Analysis of the Phlebiopsis gigantea genome, transcriptome and secretome provides insight into its pioneer colonization strategies of wood.</title>
        <authorList>
            <person name="Hori C."/>
            <person name="Ishida T."/>
            <person name="Igarashi K."/>
            <person name="Samejima M."/>
            <person name="Suzuki H."/>
            <person name="Master E."/>
            <person name="Ferreira P."/>
            <person name="Ruiz-Duenas F.J."/>
            <person name="Held B."/>
            <person name="Canessa P."/>
            <person name="Larrondo L.F."/>
            <person name="Schmoll M."/>
            <person name="Druzhinina I.S."/>
            <person name="Kubicek C.P."/>
            <person name="Gaskell J.A."/>
            <person name="Kersten P."/>
            <person name="St John F."/>
            <person name="Glasner J."/>
            <person name="Sabat G."/>
            <person name="Splinter BonDurant S."/>
            <person name="Syed K."/>
            <person name="Yadav J."/>
            <person name="Mgbeahuruike A.C."/>
            <person name="Kovalchuk A."/>
            <person name="Asiegbu F.O."/>
            <person name="Lackner G."/>
            <person name="Hoffmeister D."/>
            <person name="Rencoret J."/>
            <person name="Gutierrez A."/>
            <person name="Sun H."/>
            <person name="Lindquist E."/>
            <person name="Barry K."/>
            <person name="Riley R."/>
            <person name="Grigoriev I.V."/>
            <person name="Henrissat B."/>
            <person name="Kues U."/>
            <person name="Berka R.M."/>
            <person name="Martinez A.T."/>
            <person name="Covert S.F."/>
            <person name="Blanchette R.A."/>
            <person name="Cullen D."/>
        </authorList>
    </citation>
    <scope>NUCLEOTIDE SEQUENCE [LARGE SCALE GENOMIC DNA]</scope>
    <source>
        <strain evidence="2 3">11061_1 CR5-6</strain>
    </source>
</reference>
<gene>
    <name evidence="2" type="ORF">PHLGIDRAFT_120520</name>
</gene>
<accession>A0A0C3PG21</accession>
<evidence type="ECO:0000313" key="2">
    <source>
        <dbReference type="EMBL" id="KIP04638.1"/>
    </source>
</evidence>
<name>A0A0C3PG21_PHLG1</name>
<dbReference type="HOGENOM" id="CLU_193137_1_0_1"/>
<dbReference type="AlphaFoldDB" id="A0A0C3PG21"/>
<feature type="compositionally biased region" description="Low complexity" evidence="1">
    <location>
        <begin position="47"/>
        <end position="66"/>
    </location>
</feature>
<proteinExistence type="predicted"/>